<dbReference type="RefSeq" id="WP_100668746.1">
    <property type="nucleotide sequence ID" value="NZ_CP024955.1"/>
</dbReference>
<dbReference type="OrthoDB" id="287363at2"/>
<dbReference type="InterPro" id="IPR002560">
    <property type="entry name" value="Transposase_DDE"/>
</dbReference>
<dbReference type="Pfam" id="PF01610">
    <property type="entry name" value="DDE_Tnp_ISL3"/>
    <property type="match status" value="1"/>
</dbReference>
<sequence length="61" mass="6890">MKQAEHSGLVEIRSFARSIRQNVEAVEQALRLPWSNGQVEGQIHRLKMLKSKCSTGEKARA</sequence>
<dbReference type="KEGG" id="kyr:CVV65_14545"/>
<feature type="domain" description="Transposase IS204/IS1001/IS1096/IS1165 DDE" evidence="1">
    <location>
        <begin position="2"/>
        <end position="53"/>
    </location>
</feature>
<dbReference type="EMBL" id="CP024955">
    <property type="protein sequence ID" value="ATY85995.1"/>
    <property type="molecule type" value="Genomic_DNA"/>
</dbReference>
<keyword evidence="3" id="KW-1185">Reference proteome</keyword>
<evidence type="ECO:0000259" key="1">
    <source>
        <dbReference type="Pfam" id="PF01610"/>
    </source>
</evidence>
<dbReference type="AlphaFoldDB" id="A0A2K8NA50"/>
<reference evidence="3" key="1">
    <citation type="submission" date="2017-11" db="EMBL/GenBank/DDBJ databases">
        <title>Complete Genome Sequence of Kyrpidia sp. Strain EA-1, a thermophilic, hydrogen-oxidizing Bacterium, isolated from the Azores.</title>
        <authorList>
            <person name="Reiner J.E."/>
            <person name="Lapp C.J."/>
            <person name="Bunk B."/>
            <person name="Gescher J."/>
        </authorList>
    </citation>
    <scope>NUCLEOTIDE SEQUENCE [LARGE SCALE GENOMIC DNA]</scope>
    <source>
        <strain evidence="3">EA-1</strain>
    </source>
</reference>
<proteinExistence type="predicted"/>
<name>A0A2K8NA50_9BACL</name>
<evidence type="ECO:0000313" key="3">
    <source>
        <dbReference type="Proteomes" id="UP000231932"/>
    </source>
</evidence>
<organism evidence="2 3">
    <name type="scientific">Kyrpidia spormannii</name>
    <dbReference type="NCBI Taxonomy" id="2055160"/>
    <lineage>
        <taxon>Bacteria</taxon>
        <taxon>Bacillati</taxon>
        <taxon>Bacillota</taxon>
        <taxon>Bacilli</taxon>
        <taxon>Bacillales</taxon>
        <taxon>Alicyclobacillaceae</taxon>
        <taxon>Kyrpidia</taxon>
    </lineage>
</organism>
<gene>
    <name evidence="2" type="ORF">CVV65_14545</name>
</gene>
<accession>A0A2K8NA50</accession>
<evidence type="ECO:0000313" key="2">
    <source>
        <dbReference type="EMBL" id="ATY85995.1"/>
    </source>
</evidence>
<protein>
    <recommendedName>
        <fullName evidence="1">Transposase IS204/IS1001/IS1096/IS1165 DDE domain-containing protein</fullName>
    </recommendedName>
</protein>
<dbReference type="Proteomes" id="UP000231932">
    <property type="component" value="Chromosome"/>
</dbReference>